<protein>
    <recommendedName>
        <fullName evidence="2">DUF6533 domain-containing protein</fullName>
    </recommendedName>
</protein>
<feature type="transmembrane region" description="Helical" evidence="1">
    <location>
        <begin position="58"/>
        <end position="81"/>
    </location>
</feature>
<dbReference type="EMBL" id="NBII01000006">
    <property type="protein sequence ID" value="PAV18107.1"/>
    <property type="molecule type" value="Genomic_DNA"/>
</dbReference>
<evidence type="ECO:0000259" key="2">
    <source>
        <dbReference type="Pfam" id="PF20151"/>
    </source>
</evidence>
<gene>
    <name evidence="3" type="ORF">PNOK_0659300</name>
</gene>
<proteinExistence type="predicted"/>
<dbReference type="Proteomes" id="UP000217199">
    <property type="component" value="Unassembled WGS sequence"/>
</dbReference>
<keyword evidence="1" id="KW-1133">Transmembrane helix</keyword>
<reference evidence="3 4" key="1">
    <citation type="journal article" date="2017" name="Mol. Ecol.">
        <title>Comparative and population genomic landscape of Phellinus noxius: A hypervariable fungus causing root rot in trees.</title>
        <authorList>
            <person name="Chung C.L."/>
            <person name="Lee T.J."/>
            <person name="Akiba M."/>
            <person name="Lee H.H."/>
            <person name="Kuo T.H."/>
            <person name="Liu D."/>
            <person name="Ke H.M."/>
            <person name="Yokoi T."/>
            <person name="Roa M.B."/>
            <person name="Lu M.J."/>
            <person name="Chang Y.Y."/>
            <person name="Ann P.J."/>
            <person name="Tsai J.N."/>
            <person name="Chen C.Y."/>
            <person name="Tzean S.S."/>
            <person name="Ota Y."/>
            <person name="Hattori T."/>
            <person name="Sahashi N."/>
            <person name="Liou R.F."/>
            <person name="Kikuchi T."/>
            <person name="Tsai I.J."/>
        </authorList>
    </citation>
    <scope>NUCLEOTIDE SEQUENCE [LARGE SCALE GENOMIC DNA]</scope>
    <source>
        <strain evidence="3 4">FFPRI411160</strain>
    </source>
</reference>
<name>A0A286UEV3_9AGAM</name>
<keyword evidence="1" id="KW-0472">Membrane</keyword>
<evidence type="ECO:0000256" key="1">
    <source>
        <dbReference type="SAM" id="Phobius"/>
    </source>
</evidence>
<keyword evidence="1" id="KW-0812">Transmembrane</keyword>
<dbReference type="Pfam" id="PF20151">
    <property type="entry name" value="DUF6533"/>
    <property type="match status" value="1"/>
</dbReference>
<dbReference type="AlphaFoldDB" id="A0A286UEV3"/>
<feature type="transmembrane region" description="Helical" evidence="1">
    <location>
        <begin position="116"/>
        <end position="141"/>
    </location>
</feature>
<comment type="caution">
    <text evidence="3">The sequence shown here is derived from an EMBL/GenBank/DDBJ whole genome shotgun (WGS) entry which is preliminary data.</text>
</comment>
<feature type="transmembrane region" description="Helical" evidence="1">
    <location>
        <begin position="224"/>
        <end position="244"/>
    </location>
</feature>
<accession>A0A286UEV3</accession>
<dbReference type="InterPro" id="IPR045340">
    <property type="entry name" value="DUF6533"/>
</dbReference>
<organism evidence="3 4">
    <name type="scientific">Pyrrhoderma noxium</name>
    <dbReference type="NCBI Taxonomy" id="2282107"/>
    <lineage>
        <taxon>Eukaryota</taxon>
        <taxon>Fungi</taxon>
        <taxon>Dikarya</taxon>
        <taxon>Basidiomycota</taxon>
        <taxon>Agaricomycotina</taxon>
        <taxon>Agaricomycetes</taxon>
        <taxon>Hymenochaetales</taxon>
        <taxon>Hymenochaetaceae</taxon>
        <taxon>Pyrrhoderma</taxon>
    </lineage>
</organism>
<feature type="transmembrane region" description="Helical" evidence="1">
    <location>
        <begin position="161"/>
        <end position="182"/>
    </location>
</feature>
<sequence length="294" mass="33037">MGAYSVNPPFSKVSHSTLHSYNMPLVRVIVTLSLYEFLTTIDDEVSFIWPLRSTFVKLLFFINRYLPLVTSIMVILVTIVIKDTETCQTYAMSTGALSYSGVIAAEVLWHGRKEIILFLIFLITSLVLGTVSVLTKLLLSFTVIEIRIFQSGCEVVPLDDVGWMALLVTVFYEAVLSSLLVVRHSINCGAITTDAPSAPSGIQRRTQDYRLKYSLKNILIRDGIVYYLCALFLTIISSSVYILIQGGMPHFVFILQSVIQNSLCMRLSFHLIRVNKRNQETMDIFSSPGLKSAR</sequence>
<evidence type="ECO:0000313" key="4">
    <source>
        <dbReference type="Proteomes" id="UP000217199"/>
    </source>
</evidence>
<feature type="domain" description="DUF6533" evidence="2">
    <location>
        <begin position="30"/>
        <end position="69"/>
    </location>
</feature>
<evidence type="ECO:0000313" key="3">
    <source>
        <dbReference type="EMBL" id="PAV18107.1"/>
    </source>
</evidence>
<dbReference type="OrthoDB" id="3350812at2759"/>
<dbReference type="InParanoid" id="A0A286UEV3"/>
<keyword evidence="4" id="KW-1185">Reference proteome</keyword>